<protein>
    <submittedName>
        <fullName evidence="1">Uncharacterized protein</fullName>
    </submittedName>
</protein>
<accession>A0AAD6SQE6</accession>
<proteinExistence type="predicted"/>
<sequence length="209" mass="23605">MSAAARPERAVTRAGNTKTIKTLIGSLDFGSRDVAGPGGPVENLVEEVQDDKSFATCGSFWGVLRVLDMACGLADFCPFRLCRAFYKSKKPPKINCQKRDEAEIQQYLRLAYLGSGLIRCIAVRRLSRALLSQLCCVQKNQHETQYHRVRPQANISSLDDGRRKQGLLMWLSTTPPRGILPFLLRRRRVRPLPSSRTRLSGHNPTRRRQ</sequence>
<evidence type="ECO:0000313" key="2">
    <source>
        <dbReference type="Proteomes" id="UP001218188"/>
    </source>
</evidence>
<reference evidence="1" key="1">
    <citation type="submission" date="2023-03" db="EMBL/GenBank/DDBJ databases">
        <title>Massive genome expansion in bonnet fungi (Mycena s.s.) driven by repeated elements and novel gene families across ecological guilds.</title>
        <authorList>
            <consortium name="Lawrence Berkeley National Laboratory"/>
            <person name="Harder C.B."/>
            <person name="Miyauchi S."/>
            <person name="Viragh M."/>
            <person name="Kuo A."/>
            <person name="Thoen E."/>
            <person name="Andreopoulos B."/>
            <person name="Lu D."/>
            <person name="Skrede I."/>
            <person name="Drula E."/>
            <person name="Henrissat B."/>
            <person name="Morin E."/>
            <person name="Kohler A."/>
            <person name="Barry K."/>
            <person name="LaButti K."/>
            <person name="Morin E."/>
            <person name="Salamov A."/>
            <person name="Lipzen A."/>
            <person name="Mereny Z."/>
            <person name="Hegedus B."/>
            <person name="Baldrian P."/>
            <person name="Stursova M."/>
            <person name="Weitz H."/>
            <person name="Taylor A."/>
            <person name="Grigoriev I.V."/>
            <person name="Nagy L.G."/>
            <person name="Martin F."/>
            <person name="Kauserud H."/>
        </authorList>
    </citation>
    <scope>NUCLEOTIDE SEQUENCE</scope>
    <source>
        <strain evidence="1">CBHHK200</strain>
    </source>
</reference>
<evidence type="ECO:0000313" key="1">
    <source>
        <dbReference type="EMBL" id="KAJ7031211.1"/>
    </source>
</evidence>
<gene>
    <name evidence="1" type="ORF">C8F04DRAFT_1364075</name>
</gene>
<organism evidence="1 2">
    <name type="scientific">Mycena alexandri</name>
    <dbReference type="NCBI Taxonomy" id="1745969"/>
    <lineage>
        <taxon>Eukaryota</taxon>
        <taxon>Fungi</taxon>
        <taxon>Dikarya</taxon>
        <taxon>Basidiomycota</taxon>
        <taxon>Agaricomycotina</taxon>
        <taxon>Agaricomycetes</taxon>
        <taxon>Agaricomycetidae</taxon>
        <taxon>Agaricales</taxon>
        <taxon>Marasmiineae</taxon>
        <taxon>Mycenaceae</taxon>
        <taxon>Mycena</taxon>
    </lineage>
</organism>
<keyword evidence="2" id="KW-1185">Reference proteome</keyword>
<name>A0AAD6SQE6_9AGAR</name>
<dbReference type="EMBL" id="JARJCM010000083">
    <property type="protein sequence ID" value="KAJ7031211.1"/>
    <property type="molecule type" value="Genomic_DNA"/>
</dbReference>
<comment type="caution">
    <text evidence="1">The sequence shown here is derived from an EMBL/GenBank/DDBJ whole genome shotgun (WGS) entry which is preliminary data.</text>
</comment>
<dbReference type="AlphaFoldDB" id="A0AAD6SQE6"/>
<dbReference type="Proteomes" id="UP001218188">
    <property type="component" value="Unassembled WGS sequence"/>
</dbReference>